<accession>A0A8X6QES9</accession>
<reference evidence="1" key="1">
    <citation type="submission" date="2020-08" db="EMBL/GenBank/DDBJ databases">
        <title>Multicomponent nature underlies the extraordinary mechanical properties of spider dragline silk.</title>
        <authorList>
            <person name="Kono N."/>
            <person name="Nakamura H."/>
            <person name="Mori M."/>
            <person name="Yoshida Y."/>
            <person name="Ohtoshi R."/>
            <person name="Malay A.D."/>
            <person name="Moran D.A.P."/>
            <person name="Tomita M."/>
            <person name="Numata K."/>
            <person name="Arakawa K."/>
        </authorList>
    </citation>
    <scope>NUCLEOTIDE SEQUENCE</scope>
</reference>
<sequence length="105" mass="11841">MNCIANLPHAFCLPPTEDDFSFVILRISHRRRQRRLIFSTWHPAKDVGRVQRKDGEGEGSFSGLCCKFVVPTEEGSKIFLEYSRTLGESHGTPLLTTSGFLECLP</sequence>
<dbReference type="Proteomes" id="UP000887013">
    <property type="component" value="Unassembled WGS sequence"/>
</dbReference>
<proteinExistence type="predicted"/>
<keyword evidence="2" id="KW-1185">Reference proteome</keyword>
<gene>
    <name evidence="1" type="ORF">NPIL_165311</name>
</gene>
<dbReference type="EMBL" id="BMAW01031490">
    <property type="protein sequence ID" value="GFU21331.1"/>
    <property type="molecule type" value="Genomic_DNA"/>
</dbReference>
<name>A0A8X6QES9_NEPPI</name>
<evidence type="ECO:0000313" key="1">
    <source>
        <dbReference type="EMBL" id="GFU21331.1"/>
    </source>
</evidence>
<evidence type="ECO:0000313" key="2">
    <source>
        <dbReference type="Proteomes" id="UP000887013"/>
    </source>
</evidence>
<organism evidence="1 2">
    <name type="scientific">Nephila pilipes</name>
    <name type="common">Giant wood spider</name>
    <name type="synonym">Nephila maculata</name>
    <dbReference type="NCBI Taxonomy" id="299642"/>
    <lineage>
        <taxon>Eukaryota</taxon>
        <taxon>Metazoa</taxon>
        <taxon>Ecdysozoa</taxon>
        <taxon>Arthropoda</taxon>
        <taxon>Chelicerata</taxon>
        <taxon>Arachnida</taxon>
        <taxon>Araneae</taxon>
        <taxon>Araneomorphae</taxon>
        <taxon>Entelegynae</taxon>
        <taxon>Araneoidea</taxon>
        <taxon>Nephilidae</taxon>
        <taxon>Nephila</taxon>
    </lineage>
</organism>
<protein>
    <submittedName>
        <fullName evidence="1">Uncharacterized protein</fullName>
    </submittedName>
</protein>
<comment type="caution">
    <text evidence="1">The sequence shown here is derived from an EMBL/GenBank/DDBJ whole genome shotgun (WGS) entry which is preliminary data.</text>
</comment>
<dbReference type="AlphaFoldDB" id="A0A8X6QES9"/>